<dbReference type="AlphaFoldDB" id="A0A7X5TK60"/>
<organism evidence="1 2">
    <name type="scientific">Photorhabdus cinerea</name>
    <dbReference type="NCBI Taxonomy" id="471575"/>
    <lineage>
        <taxon>Bacteria</taxon>
        <taxon>Pseudomonadati</taxon>
        <taxon>Pseudomonadota</taxon>
        <taxon>Gammaproteobacteria</taxon>
        <taxon>Enterobacterales</taxon>
        <taxon>Morganellaceae</taxon>
        <taxon>Photorhabdus</taxon>
    </lineage>
</organism>
<keyword evidence="2" id="KW-1185">Reference proteome</keyword>
<protein>
    <submittedName>
        <fullName evidence="1">Uncharacterized protein</fullName>
    </submittedName>
</protein>
<proteinExistence type="predicted"/>
<reference evidence="1 2" key="1">
    <citation type="submission" date="2018-02" db="EMBL/GenBank/DDBJ databases">
        <authorList>
            <person name="Machado R.A."/>
        </authorList>
    </citation>
    <scope>NUCLEOTIDE SEQUENCE [LARGE SCALE GENOMIC DNA]</scope>
    <source>
        <strain evidence="1 2">DSM 19724</strain>
    </source>
</reference>
<name>A0A7X5TK60_9GAMM</name>
<gene>
    <name evidence="1" type="ORF">C5469_21800</name>
</gene>
<accession>A0A7X5TK60</accession>
<dbReference type="EMBL" id="PUJW01000053">
    <property type="protein sequence ID" value="NHB94622.1"/>
    <property type="molecule type" value="Genomic_DNA"/>
</dbReference>
<evidence type="ECO:0000313" key="2">
    <source>
        <dbReference type="Proteomes" id="UP000591844"/>
    </source>
</evidence>
<comment type="caution">
    <text evidence="1">The sequence shown here is derived from an EMBL/GenBank/DDBJ whole genome shotgun (WGS) entry which is preliminary data.</text>
</comment>
<evidence type="ECO:0000313" key="1">
    <source>
        <dbReference type="EMBL" id="NHB94622.1"/>
    </source>
</evidence>
<sequence>MTNFDIWEHCTFAIKYMGPLHGEQIGYVGTLHERSIFKGSCGKNGDSVWITVEKIKGYMGTLHGNLWVCCTELYGFVARNKS</sequence>
<dbReference type="Proteomes" id="UP000591844">
    <property type="component" value="Unassembled WGS sequence"/>
</dbReference>